<feature type="binding site" evidence="13">
    <location>
        <position position="208"/>
    </location>
    <ligand>
        <name>Ca(2+)</name>
        <dbReference type="ChEBI" id="CHEBI:29108"/>
    </ligand>
</feature>
<feature type="binding site" evidence="13">
    <location>
        <position position="134"/>
    </location>
    <ligand>
        <name>Ca(2+)</name>
        <dbReference type="ChEBI" id="CHEBI:29108"/>
    </ligand>
</feature>
<feature type="binding site" evidence="13">
    <location>
        <position position="260"/>
    </location>
    <ligand>
        <name>Mg(2+)</name>
        <dbReference type="ChEBI" id="CHEBI:18420"/>
    </ligand>
</feature>
<evidence type="ECO:0000256" key="14">
    <source>
        <dbReference type="SAM" id="MobiDB-lite"/>
    </source>
</evidence>
<dbReference type="KEGG" id="phr:C6569_03250"/>
<comment type="cofactor">
    <cofactor evidence="2 13">
        <name>Mg(2+)</name>
        <dbReference type="ChEBI" id="CHEBI:18420"/>
    </cofactor>
</comment>
<evidence type="ECO:0000256" key="4">
    <source>
        <dbReference type="ARBA" id="ARBA00012094"/>
    </source>
</evidence>
<keyword evidence="8 13" id="KW-0460">Magnesium</keyword>
<evidence type="ECO:0000256" key="12">
    <source>
        <dbReference type="PIRSR" id="PIRSR605959-2"/>
    </source>
</evidence>
<dbReference type="OrthoDB" id="3766879at2"/>
<feature type="binding site" evidence="13">
    <location>
        <position position="264"/>
    </location>
    <ligand>
        <name>Mg(2+)</name>
        <dbReference type="ChEBI" id="CHEBI:18420"/>
    </ligand>
</feature>
<proteinExistence type="predicted"/>
<evidence type="ECO:0000256" key="11">
    <source>
        <dbReference type="PIRSR" id="PIRSR605959-1"/>
    </source>
</evidence>
<dbReference type="Gene3D" id="2.30.30.230">
    <property type="entry name" value="Fumarylacetoacetase, N-terminal domain"/>
    <property type="match status" value="1"/>
</dbReference>
<evidence type="ECO:0000259" key="16">
    <source>
        <dbReference type="Pfam" id="PF09298"/>
    </source>
</evidence>
<dbReference type="InterPro" id="IPR011234">
    <property type="entry name" value="Fumarylacetoacetase-like_C"/>
</dbReference>
<feature type="domain" description="Fumarylacetoacetase-like C-terminal" evidence="15">
    <location>
        <begin position="135"/>
        <end position="430"/>
    </location>
</feature>
<sequence>MIDETHARGRRSWVAAANADDTDFPIQNLPFGVFRPVGSDVAGRIGVAIGDRILDLAGIADRLADAVEDARTLLASPSLAPLMAREPRLWTALRRALVRMLEAGSPDRPALEPHLVAAETAQMLRPVRPGGFVDFFASIQHATNAGSLFRPQSPLLPNYKHVPIGYNGRASTIGVDGAAVRRPNGQRRRDGEEAPSFGPSLRLDYEMELGIFLGGASEIGEPVPIAGAWRHIFGLCLLNDWSARDIQAWEYQPLGPFLGKSFATTISPWIVTADALAPFRVPALARTAGDPAPLPYLLDPADQDLGGVDIRASAWLRTASMAAAGTPPRRLGQASSRGLYWTPAQMVAHQTSNGCNLEPGDLYGTGTISGDGPDALGSLLEITRGGSIPLSLPDGQMRTFLEDGDELTLTARCEREGFTPIGFGRCRGTILPARGDPHASPPVTADGDRRPAPAALA</sequence>
<dbReference type="GO" id="GO:0004334">
    <property type="term" value="F:fumarylacetoacetase activity"/>
    <property type="evidence" value="ECO:0007669"/>
    <property type="project" value="UniProtKB-EC"/>
</dbReference>
<feature type="region of interest" description="Disordered" evidence="14">
    <location>
        <begin position="432"/>
        <end position="457"/>
    </location>
</feature>
<feature type="domain" description="Fumarylacetoacetase N-terminal" evidence="16">
    <location>
        <begin position="27"/>
        <end position="124"/>
    </location>
</feature>
<dbReference type="SUPFAM" id="SSF56529">
    <property type="entry name" value="FAH"/>
    <property type="match status" value="1"/>
</dbReference>
<protein>
    <recommendedName>
        <fullName evidence="4">fumarylacetoacetase</fullName>
        <ecNumber evidence="4">3.7.1.2</ecNumber>
    </recommendedName>
</protein>
<evidence type="ECO:0000256" key="13">
    <source>
        <dbReference type="PIRSR" id="PIRSR605959-3"/>
    </source>
</evidence>
<dbReference type="Gene3D" id="3.90.850.10">
    <property type="entry name" value="Fumarylacetoacetase-like, C-terminal domain"/>
    <property type="match status" value="1"/>
</dbReference>
<evidence type="ECO:0000313" key="17">
    <source>
        <dbReference type="EMBL" id="AVO47507.1"/>
    </source>
</evidence>
<feature type="binding site" evidence="12">
    <location>
        <position position="367"/>
    </location>
    <ligand>
        <name>substrate</name>
    </ligand>
</feature>
<dbReference type="InterPro" id="IPR015377">
    <property type="entry name" value="Fumarylacetoacetase_N"/>
</dbReference>
<feature type="binding site" evidence="12">
    <location>
        <position position="136"/>
    </location>
    <ligand>
        <name>substrate</name>
    </ligand>
</feature>
<keyword evidence="10" id="KW-0585">Phenylalanine catabolism</keyword>
<accession>A0A2S0NHD8</accession>
<gene>
    <name evidence="17" type="primary">fahA</name>
    <name evidence="17" type="ORF">C6569_03250</name>
</gene>
<dbReference type="InterPro" id="IPR036663">
    <property type="entry name" value="Fumarylacetoacetase_C_sf"/>
</dbReference>
<evidence type="ECO:0000256" key="9">
    <source>
        <dbReference type="ARBA" id="ARBA00022878"/>
    </source>
</evidence>
<dbReference type="PANTHER" id="PTHR43069:SF2">
    <property type="entry name" value="FUMARYLACETOACETASE"/>
    <property type="match status" value="1"/>
</dbReference>
<evidence type="ECO:0000256" key="3">
    <source>
        <dbReference type="ARBA" id="ARBA00004782"/>
    </source>
</evidence>
<keyword evidence="9" id="KW-0828">Tyrosine catabolism</keyword>
<feature type="binding site" evidence="13">
    <location>
        <position position="206"/>
    </location>
    <ligand>
        <name>Ca(2+)</name>
        <dbReference type="ChEBI" id="CHEBI:29108"/>
    </ligand>
</feature>
<evidence type="ECO:0000256" key="1">
    <source>
        <dbReference type="ARBA" id="ARBA00001913"/>
    </source>
</evidence>
<feature type="binding site" evidence="12">
    <location>
        <position position="150"/>
    </location>
    <ligand>
        <name>substrate</name>
    </ligand>
</feature>
<feature type="binding site" evidence="13">
    <location>
        <position position="240"/>
    </location>
    <ligand>
        <name>Ca(2+)</name>
        <dbReference type="ChEBI" id="CHEBI:29108"/>
    </ligand>
</feature>
<evidence type="ECO:0000256" key="5">
    <source>
        <dbReference type="ARBA" id="ARBA00022723"/>
    </source>
</evidence>
<feature type="binding site" evidence="12">
    <location>
        <position position="251"/>
    </location>
    <ligand>
        <name>substrate</name>
    </ligand>
</feature>
<evidence type="ECO:0000256" key="8">
    <source>
        <dbReference type="ARBA" id="ARBA00022842"/>
    </source>
</evidence>
<dbReference type="SUPFAM" id="SSF63433">
    <property type="entry name" value="Fumarylacetoacetate hydrolase, FAH, N-terminal domain"/>
    <property type="match status" value="1"/>
</dbReference>
<evidence type="ECO:0000256" key="6">
    <source>
        <dbReference type="ARBA" id="ARBA00022801"/>
    </source>
</evidence>
<dbReference type="UniPathway" id="UPA00139">
    <property type="reaction ID" value="UER00341"/>
</dbReference>
<name>A0A2S0NHD8_9HYPH</name>
<reference evidence="17 18" key="1">
    <citation type="submission" date="2018-03" db="EMBL/GenBank/DDBJ databases">
        <title>Genome sequencing of Phreatobacter sp.</title>
        <authorList>
            <person name="Kim S.-J."/>
            <person name="Heo J."/>
            <person name="Kwon S.-W."/>
        </authorList>
    </citation>
    <scope>NUCLEOTIDE SEQUENCE [LARGE SCALE GENOMIC DNA]</scope>
    <source>
        <strain evidence="17 18">S-12</strain>
    </source>
</reference>
<dbReference type="NCBIfam" id="TIGR01266">
    <property type="entry name" value="fum_ac_acetase"/>
    <property type="match status" value="1"/>
</dbReference>
<dbReference type="GO" id="GO:0006572">
    <property type="term" value="P:L-tyrosine catabolic process"/>
    <property type="evidence" value="ECO:0007669"/>
    <property type="project" value="UniProtKB-KW"/>
</dbReference>
<evidence type="ECO:0000259" key="15">
    <source>
        <dbReference type="Pfam" id="PF01557"/>
    </source>
</evidence>
<dbReference type="Pfam" id="PF09298">
    <property type="entry name" value="FAA_hydrolase_N"/>
    <property type="match status" value="1"/>
</dbReference>
<evidence type="ECO:0000256" key="7">
    <source>
        <dbReference type="ARBA" id="ARBA00022837"/>
    </source>
</evidence>
<dbReference type="Pfam" id="PF01557">
    <property type="entry name" value="FAA_hydrolase"/>
    <property type="match status" value="1"/>
</dbReference>
<dbReference type="GO" id="GO:0046872">
    <property type="term" value="F:metal ion binding"/>
    <property type="evidence" value="ECO:0007669"/>
    <property type="project" value="UniProtKB-KW"/>
</dbReference>
<organism evidence="17 18">
    <name type="scientific">Phreatobacter cathodiphilus</name>
    <dbReference type="NCBI Taxonomy" id="1868589"/>
    <lineage>
        <taxon>Bacteria</taxon>
        <taxon>Pseudomonadati</taxon>
        <taxon>Pseudomonadota</taxon>
        <taxon>Alphaproteobacteria</taxon>
        <taxon>Hyphomicrobiales</taxon>
        <taxon>Phreatobacteraceae</taxon>
        <taxon>Phreatobacter</taxon>
    </lineage>
</organism>
<dbReference type="AlphaFoldDB" id="A0A2S0NHD8"/>
<comment type="pathway">
    <text evidence="3">Amino-acid degradation; L-phenylalanine degradation; acetoacetate and fumarate from L-phenylalanine: step 6/6.</text>
</comment>
<keyword evidence="18" id="KW-1185">Reference proteome</keyword>
<dbReference type="Proteomes" id="UP000237889">
    <property type="component" value="Chromosome"/>
</dbReference>
<comment type="cofactor">
    <cofactor evidence="1 13">
        <name>Ca(2+)</name>
        <dbReference type="ChEBI" id="CHEBI:29108"/>
    </cofactor>
</comment>
<feature type="active site" description="Proton acceptor" evidence="11">
    <location>
        <position position="141"/>
    </location>
</feature>
<dbReference type="GO" id="GO:1902000">
    <property type="term" value="P:homogentisate catabolic process"/>
    <property type="evidence" value="ECO:0007669"/>
    <property type="project" value="TreeGrafter"/>
</dbReference>
<keyword evidence="6" id="KW-0378">Hydrolase</keyword>
<dbReference type="InterPro" id="IPR036462">
    <property type="entry name" value="Fumarylacetoacetase_N_sf"/>
</dbReference>
<dbReference type="InterPro" id="IPR005959">
    <property type="entry name" value="Fumarylacetoacetase"/>
</dbReference>
<feature type="binding site" evidence="12">
    <location>
        <position position="247"/>
    </location>
    <ligand>
        <name>substrate</name>
    </ligand>
</feature>
<feature type="binding site" evidence="13">
    <location>
        <position position="240"/>
    </location>
    <ligand>
        <name>Mg(2+)</name>
        <dbReference type="ChEBI" id="CHEBI:18420"/>
    </ligand>
</feature>
<dbReference type="GO" id="GO:0006559">
    <property type="term" value="P:L-phenylalanine catabolic process"/>
    <property type="evidence" value="ECO:0007669"/>
    <property type="project" value="UniProtKB-UniPathway"/>
</dbReference>
<evidence type="ECO:0000256" key="10">
    <source>
        <dbReference type="ARBA" id="ARBA00023232"/>
    </source>
</evidence>
<keyword evidence="5 13" id="KW-0479">Metal-binding</keyword>
<dbReference type="EC" id="3.7.1.2" evidence="4"/>
<keyword evidence="7 13" id="KW-0106">Calcium</keyword>
<evidence type="ECO:0000313" key="18">
    <source>
        <dbReference type="Proteomes" id="UP000237889"/>
    </source>
</evidence>
<dbReference type="EMBL" id="CP027668">
    <property type="protein sequence ID" value="AVO47507.1"/>
    <property type="molecule type" value="Genomic_DNA"/>
</dbReference>
<evidence type="ECO:0000256" key="2">
    <source>
        <dbReference type="ARBA" id="ARBA00001946"/>
    </source>
</evidence>
<dbReference type="PANTHER" id="PTHR43069">
    <property type="entry name" value="FUMARYLACETOACETASE"/>
    <property type="match status" value="1"/>
</dbReference>